<organism evidence="1 2">
    <name type="scientific">Caenorhabditis japonica</name>
    <dbReference type="NCBI Taxonomy" id="281687"/>
    <lineage>
        <taxon>Eukaryota</taxon>
        <taxon>Metazoa</taxon>
        <taxon>Ecdysozoa</taxon>
        <taxon>Nematoda</taxon>
        <taxon>Chromadorea</taxon>
        <taxon>Rhabditida</taxon>
        <taxon>Rhabditina</taxon>
        <taxon>Rhabditomorpha</taxon>
        <taxon>Rhabditoidea</taxon>
        <taxon>Rhabditidae</taxon>
        <taxon>Peloderinae</taxon>
        <taxon>Caenorhabditis</taxon>
    </lineage>
</organism>
<evidence type="ECO:0000313" key="1">
    <source>
        <dbReference type="EnsemblMetazoa" id="CJA25942.1"/>
    </source>
</evidence>
<dbReference type="EnsemblMetazoa" id="CJA25942.1">
    <property type="protein sequence ID" value="CJA25942.1"/>
    <property type="gene ID" value="WBGene00181514"/>
</dbReference>
<dbReference type="Proteomes" id="UP000005237">
    <property type="component" value="Unassembled WGS sequence"/>
</dbReference>
<evidence type="ECO:0000313" key="2">
    <source>
        <dbReference type="Proteomes" id="UP000005237"/>
    </source>
</evidence>
<protein>
    <submittedName>
        <fullName evidence="1">Uncharacterized protein</fullName>
    </submittedName>
</protein>
<reference evidence="1" key="2">
    <citation type="submission" date="2022-06" db="UniProtKB">
        <authorList>
            <consortium name="EnsemblMetazoa"/>
        </authorList>
    </citation>
    <scope>IDENTIFICATION</scope>
    <source>
        <strain evidence="1">DF5081</strain>
    </source>
</reference>
<dbReference type="AlphaFoldDB" id="A0A8R1E9Y9"/>
<accession>A0A8R1E9Y9</accession>
<keyword evidence="2" id="KW-1185">Reference proteome</keyword>
<reference evidence="2" key="1">
    <citation type="submission" date="2010-08" db="EMBL/GenBank/DDBJ databases">
        <authorList>
            <consortium name="Caenorhabditis japonica Sequencing Consortium"/>
            <person name="Wilson R.K."/>
        </authorList>
    </citation>
    <scope>NUCLEOTIDE SEQUENCE [LARGE SCALE GENOMIC DNA]</scope>
    <source>
        <strain evidence="2">DF5081</strain>
    </source>
</reference>
<sequence>MKTQVCIHRSVCVSSSSMVFAWSPTNKWAEFRVLMSQVDGKHDIKLFFCIEPCPVTVGSSLLTTKYTKKLASSKSSMFKR</sequence>
<proteinExistence type="predicted"/>
<name>A0A8R1E9Y9_CAEJA</name>